<dbReference type="Proteomes" id="UP001210211">
    <property type="component" value="Unassembled WGS sequence"/>
</dbReference>
<dbReference type="InterPro" id="IPR001087">
    <property type="entry name" value="GDSL"/>
</dbReference>
<dbReference type="PANTHER" id="PTHR22835">
    <property type="entry name" value="ZINC FINGER FYVE DOMAIN CONTAINING PROTEIN"/>
    <property type="match status" value="1"/>
</dbReference>
<name>A0AAD6A3G3_9POAL</name>
<proteinExistence type="inferred from homology"/>
<dbReference type="Pfam" id="PF00657">
    <property type="entry name" value="Lipase_GDSL"/>
    <property type="match status" value="1"/>
</dbReference>
<evidence type="ECO:0000256" key="2">
    <source>
        <dbReference type="ARBA" id="ARBA00023180"/>
    </source>
</evidence>
<accession>A0AAD6A3G3</accession>
<reference evidence="3 4" key="1">
    <citation type="journal article" date="2022" name="Cell">
        <title>Repeat-based holocentromeres influence genome architecture and karyotype evolution.</title>
        <authorList>
            <person name="Hofstatter P.G."/>
            <person name="Thangavel G."/>
            <person name="Lux T."/>
            <person name="Neumann P."/>
            <person name="Vondrak T."/>
            <person name="Novak P."/>
            <person name="Zhang M."/>
            <person name="Costa L."/>
            <person name="Castellani M."/>
            <person name="Scott A."/>
            <person name="Toegelov H."/>
            <person name="Fuchs J."/>
            <person name="Mata-Sucre Y."/>
            <person name="Dias Y."/>
            <person name="Vanzela A.L.L."/>
            <person name="Huettel B."/>
            <person name="Almeida C.C.S."/>
            <person name="Simkova H."/>
            <person name="Souza G."/>
            <person name="Pedrosa-Harand A."/>
            <person name="Macas J."/>
            <person name="Mayer K.F.X."/>
            <person name="Houben A."/>
            <person name="Marques A."/>
        </authorList>
    </citation>
    <scope>NUCLEOTIDE SEQUENCE [LARGE SCALE GENOMIC DNA]</scope>
    <source>
        <strain evidence="3">RhyTen1mFocal</strain>
    </source>
</reference>
<evidence type="ECO:0000313" key="4">
    <source>
        <dbReference type="Proteomes" id="UP001210211"/>
    </source>
</evidence>
<gene>
    <name evidence="3" type="ORF">LUZ61_012742</name>
</gene>
<dbReference type="GO" id="GO:0016788">
    <property type="term" value="F:hydrolase activity, acting on ester bonds"/>
    <property type="evidence" value="ECO:0007669"/>
    <property type="project" value="InterPro"/>
</dbReference>
<evidence type="ECO:0000256" key="1">
    <source>
        <dbReference type="ARBA" id="ARBA00008668"/>
    </source>
</evidence>
<dbReference type="Gene3D" id="3.40.50.1110">
    <property type="entry name" value="SGNH hydrolase"/>
    <property type="match status" value="1"/>
</dbReference>
<dbReference type="AlphaFoldDB" id="A0AAD6A3G3"/>
<dbReference type="EMBL" id="JAMRDG010000001">
    <property type="protein sequence ID" value="KAJ3709037.1"/>
    <property type="molecule type" value="Genomic_DNA"/>
</dbReference>
<dbReference type="InterPro" id="IPR036514">
    <property type="entry name" value="SGNH_hydro_sf"/>
</dbReference>
<evidence type="ECO:0000313" key="3">
    <source>
        <dbReference type="EMBL" id="KAJ3709037.1"/>
    </source>
</evidence>
<comment type="similarity">
    <text evidence="1">Belongs to the 'GDSL' lipolytic enzyme family.</text>
</comment>
<keyword evidence="2" id="KW-0325">Glycoprotein</keyword>
<organism evidence="3 4">
    <name type="scientific">Rhynchospora tenuis</name>
    <dbReference type="NCBI Taxonomy" id="198213"/>
    <lineage>
        <taxon>Eukaryota</taxon>
        <taxon>Viridiplantae</taxon>
        <taxon>Streptophyta</taxon>
        <taxon>Embryophyta</taxon>
        <taxon>Tracheophyta</taxon>
        <taxon>Spermatophyta</taxon>
        <taxon>Magnoliopsida</taxon>
        <taxon>Liliopsida</taxon>
        <taxon>Poales</taxon>
        <taxon>Cyperaceae</taxon>
        <taxon>Cyperoideae</taxon>
        <taxon>Rhynchosporeae</taxon>
        <taxon>Rhynchospora</taxon>
    </lineage>
</organism>
<comment type="caution">
    <text evidence="3">The sequence shown here is derived from an EMBL/GenBank/DDBJ whole genome shotgun (WGS) entry which is preliminary data.</text>
</comment>
<protein>
    <submittedName>
        <fullName evidence="3">Uncharacterized protein</fullName>
    </submittedName>
</protein>
<keyword evidence="4" id="KW-1185">Reference proteome</keyword>
<dbReference type="PANTHER" id="PTHR22835:SF663">
    <property type="entry name" value="LIPASE-LIKE"/>
    <property type="match status" value="1"/>
</dbReference>
<sequence>MLHVAEAYGLPLPRPSMKGRTRNYFQHGANFAVAGSLVLNNSAYKEVTGLDHPAVDHSLGIQVQSFTDLLPIISQRSNVSAVMTSSLFIVGEFGGIDYIGGLVSNKSLEEMKSWVPHVVAAIGSSVHDLINLGATTLVVPGNYAIGCAPWFLTQFQSNNTEDYDHTGCLKSFNEFSAYHNNMLMQELAKQRLLHPNAKIIYADYYGAQLQLFLNAEMLGKPFWLRRVPGKNQ</sequence>